<dbReference type="PANTHER" id="PTHR43471">
    <property type="entry name" value="ABC TRANSPORTER PERMEASE"/>
    <property type="match status" value="1"/>
</dbReference>
<keyword evidence="1" id="KW-0472">Membrane</keyword>
<evidence type="ECO:0000256" key="1">
    <source>
        <dbReference type="SAM" id="Phobius"/>
    </source>
</evidence>
<dbReference type="AlphaFoldDB" id="A0A7Z2VY80"/>
<dbReference type="InterPro" id="IPR021913">
    <property type="entry name" value="DUF3526"/>
</dbReference>
<dbReference type="EMBL" id="CP051685">
    <property type="protein sequence ID" value="QJE01607.1"/>
    <property type="molecule type" value="Genomic_DNA"/>
</dbReference>
<dbReference type="Proteomes" id="UP000502415">
    <property type="component" value="Chromosome"/>
</dbReference>
<feature type="transmembrane region" description="Helical" evidence="1">
    <location>
        <begin position="155"/>
        <end position="175"/>
    </location>
</feature>
<gene>
    <name evidence="2" type="ORF">HH212_17535</name>
</gene>
<organism evidence="2 3">
    <name type="scientific">Massilia forsythiae</name>
    <dbReference type="NCBI Taxonomy" id="2728020"/>
    <lineage>
        <taxon>Bacteria</taxon>
        <taxon>Pseudomonadati</taxon>
        <taxon>Pseudomonadota</taxon>
        <taxon>Betaproteobacteria</taxon>
        <taxon>Burkholderiales</taxon>
        <taxon>Oxalobacteraceae</taxon>
        <taxon>Telluria group</taxon>
        <taxon>Massilia</taxon>
    </lineage>
</organism>
<keyword evidence="1" id="KW-0812">Transmembrane</keyword>
<reference evidence="2 3" key="1">
    <citation type="submission" date="2020-04" db="EMBL/GenBank/DDBJ databases">
        <title>Genome sequencing of novel species.</title>
        <authorList>
            <person name="Heo J."/>
            <person name="Kim S.-J."/>
            <person name="Kim J.-S."/>
            <person name="Hong S.-B."/>
            <person name="Kwon S.-W."/>
        </authorList>
    </citation>
    <scope>NUCLEOTIDE SEQUENCE [LARGE SCALE GENOMIC DNA]</scope>
    <source>
        <strain evidence="2 3">GN2-R2</strain>
    </source>
</reference>
<sequence length="500" mass="53125">MTRLITLIAYDLRMLRRDRGALLLMAAALLLALYGLFEGVRFQRHTQAAQRAAAAQESGARRAAEDLAARYFADPDAPEFAALLWYRTPVDVRGYALREHVAFASRPLLPGAGLAIGQADVQPPTVRVRAESMDSVRTAGEIEHPARLAAGRYDLAYFTVYLWPLMLLSLCASVLTRERESRRLRSLLLQGVRPGLLLAAQAGARSLLATVLLVAAVGAAALAAGSVPATGAGLAALGWWSAVTLAYSTFWAAVAMAVCALAADRPSAAFAGFGLWLLFAVVLPGALDAALRIGAPLPARERYVQALRDAGDRVAADGAASLARFYDRHPQWKPRRTALDQVPASVSRLQRAQELELAMRGVDAEFAAAQAARAGLSARLSAFSPATLASQAFATVAGNDAARYQDFIGEVASYQGGLRDFFQGAIQRAALGDERAPCPRTCLGGYGFRDFDRVPLFAASPGLARQAPPPARTLALLAWAAAFAALAPGALRLARARHDG</sequence>
<feature type="transmembrane region" description="Helical" evidence="1">
    <location>
        <begin position="20"/>
        <end position="37"/>
    </location>
</feature>
<dbReference type="Pfam" id="PF12040">
    <property type="entry name" value="DUF3526"/>
    <property type="match status" value="1"/>
</dbReference>
<proteinExistence type="predicted"/>
<feature type="transmembrane region" description="Helical" evidence="1">
    <location>
        <begin position="196"/>
        <end position="225"/>
    </location>
</feature>
<protein>
    <submittedName>
        <fullName evidence="2">ABC transporter permease subunit</fullName>
    </submittedName>
</protein>
<dbReference type="RefSeq" id="WP_170203646.1">
    <property type="nucleotide sequence ID" value="NZ_CP051685.1"/>
</dbReference>
<keyword evidence="1" id="KW-1133">Transmembrane helix</keyword>
<evidence type="ECO:0000313" key="3">
    <source>
        <dbReference type="Proteomes" id="UP000502415"/>
    </source>
</evidence>
<dbReference type="KEGG" id="mfy:HH212_17535"/>
<feature type="transmembrane region" description="Helical" evidence="1">
    <location>
        <begin position="268"/>
        <end position="287"/>
    </location>
</feature>
<evidence type="ECO:0000313" key="2">
    <source>
        <dbReference type="EMBL" id="QJE01607.1"/>
    </source>
</evidence>
<feature type="transmembrane region" description="Helical" evidence="1">
    <location>
        <begin position="237"/>
        <end position="261"/>
    </location>
</feature>
<accession>A0A7Z2VY80</accession>
<dbReference type="PANTHER" id="PTHR43471:SF14">
    <property type="entry name" value="ABC-2 TYPE TRANSPORT SYSTEM PERMEASE PROTEIN"/>
    <property type="match status" value="1"/>
</dbReference>
<name>A0A7Z2VY80_9BURK</name>
<keyword evidence="3" id="KW-1185">Reference proteome</keyword>